<dbReference type="Proteomes" id="UP000701853">
    <property type="component" value="Chromosome 4"/>
</dbReference>
<dbReference type="CDD" id="cd09272">
    <property type="entry name" value="RNase_HI_RT_Ty1"/>
    <property type="match status" value="1"/>
</dbReference>
<proteinExistence type="predicted"/>
<comment type="caution">
    <text evidence="1">The sequence shown here is derived from an EMBL/GenBank/DDBJ whole genome shotgun (WGS) entry which is preliminary data.</text>
</comment>
<name>A0A8J5Z907_9ROSI</name>
<gene>
    <name evidence="1" type="ORF">CXB51_008294</name>
</gene>
<keyword evidence="2" id="KW-1185">Reference proteome</keyword>
<dbReference type="EMBL" id="JAHUZN010000004">
    <property type="protein sequence ID" value="KAG8497053.1"/>
    <property type="molecule type" value="Genomic_DNA"/>
</dbReference>
<accession>A0A8J5Z907</accession>
<dbReference type="OrthoDB" id="998016at2759"/>
<protein>
    <recommendedName>
        <fullName evidence="3">Reverse transcriptase Ty1/copia-type domain-containing protein</fullName>
    </recommendedName>
</protein>
<evidence type="ECO:0000313" key="1">
    <source>
        <dbReference type="EMBL" id="KAG8497053.1"/>
    </source>
</evidence>
<dbReference type="PANTHER" id="PTHR11439:SF463">
    <property type="entry name" value="REVERSE TRANSCRIPTASE TY1_COPIA-TYPE DOMAIN-CONTAINING PROTEIN"/>
    <property type="match status" value="1"/>
</dbReference>
<reference evidence="1 2" key="1">
    <citation type="journal article" date="2021" name="bioRxiv">
        <title>The Gossypium anomalum genome as a resource for cotton improvement and evolutionary analysis of hybrid incompatibility.</title>
        <authorList>
            <person name="Grover C.E."/>
            <person name="Yuan D."/>
            <person name="Arick M.A."/>
            <person name="Miller E.R."/>
            <person name="Hu G."/>
            <person name="Peterson D.G."/>
            <person name="Wendel J.F."/>
            <person name="Udall J.A."/>
        </authorList>
    </citation>
    <scope>NUCLEOTIDE SEQUENCE [LARGE SCALE GENOMIC DNA]</scope>
    <source>
        <strain evidence="1">JFW-Udall</strain>
        <tissue evidence="1">Leaf</tissue>
    </source>
</reference>
<evidence type="ECO:0008006" key="3">
    <source>
        <dbReference type="Google" id="ProtNLM"/>
    </source>
</evidence>
<sequence>MESLDLRFSLKDLGKLSYFLGIEVTHSFGALSQSTPDITFAVNRVCQFMHKPLDFHFKSVKHASCANDPVDRRSTLGFCIFLCGNPVSLGSKKQHVVSRSSAEEEYRSLAHAAVEVT</sequence>
<organism evidence="1 2">
    <name type="scientific">Gossypium anomalum</name>
    <dbReference type="NCBI Taxonomy" id="47600"/>
    <lineage>
        <taxon>Eukaryota</taxon>
        <taxon>Viridiplantae</taxon>
        <taxon>Streptophyta</taxon>
        <taxon>Embryophyta</taxon>
        <taxon>Tracheophyta</taxon>
        <taxon>Spermatophyta</taxon>
        <taxon>Magnoliopsida</taxon>
        <taxon>eudicotyledons</taxon>
        <taxon>Gunneridae</taxon>
        <taxon>Pentapetalae</taxon>
        <taxon>rosids</taxon>
        <taxon>malvids</taxon>
        <taxon>Malvales</taxon>
        <taxon>Malvaceae</taxon>
        <taxon>Malvoideae</taxon>
        <taxon>Gossypium</taxon>
    </lineage>
</organism>
<dbReference type="PANTHER" id="PTHR11439">
    <property type="entry name" value="GAG-POL-RELATED RETROTRANSPOSON"/>
    <property type="match status" value="1"/>
</dbReference>
<evidence type="ECO:0000313" key="2">
    <source>
        <dbReference type="Proteomes" id="UP000701853"/>
    </source>
</evidence>
<dbReference type="AlphaFoldDB" id="A0A8J5Z907"/>